<evidence type="ECO:0000256" key="2">
    <source>
        <dbReference type="ARBA" id="ARBA00004141"/>
    </source>
</evidence>
<dbReference type="SUPFAM" id="SSF52343">
    <property type="entry name" value="Ferredoxin reductase-like, C-terminal NADP-linked domain"/>
    <property type="match status" value="1"/>
</dbReference>
<dbReference type="Pfam" id="PF08022">
    <property type="entry name" value="FAD_binding_8"/>
    <property type="match status" value="1"/>
</dbReference>
<comment type="cofactor">
    <cofactor evidence="1">
        <name>FAD</name>
        <dbReference type="ChEBI" id="CHEBI:57692"/>
    </cofactor>
</comment>
<dbReference type="Gene3D" id="3.40.50.80">
    <property type="entry name" value="Nucleotide-binding domain of ferredoxin-NADP reductase (FNR) module"/>
    <property type="match status" value="1"/>
</dbReference>
<dbReference type="SUPFAM" id="SSF63380">
    <property type="entry name" value="Riboflavin synthase domain-like"/>
    <property type="match status" value="1"/>
</dbReference>
<evidence type="ECO:0000256" key="8">
    <source>
        <dbReference type="ARBA" id="ARBA00022989"/>
    </source>
</evidence>
<keyword evidence="10" id="KW-0408">Iron</keyword>
<dbReference type="Gene3D" id="2.40.30.10">
    <property type="entry name" value="Translation factors"/>
    <property type="match status" value="1"/>
</dbReference>
<dbReference type="InterPro" id="IPR017938">
    <property type="entry name" value="Riboflavin_synthase-like_b-brl"/>
</dbReference>
<proteinExistence type="predicted"/>
<organism evidence="15 16">
    <name type="scientific">Vogesella oryzagri</name>
    <dbReference type="NCBI Taxonomy" id="3160864"/>
    <lineage>
        <taxon>Bacteria</taxon>
        <taxon>Pseudomonadati</taxon>
        <taxon>Pseudomonadota</taxon>
        <taxon>Betaproteobacteria</taxon>
        <taxon>Neisseriales</taxon>
        <taxon>Chromobacteriaceae</taxon>
        <taxon>Vogesella</taxon>
    </lineage>
</organism>
<evidence type="ECO:0000256" key="10">
    <source>
        <dbReference type="ARBA" id="ARBA00023004"/>
    </source>
</evidence>
<feature type="transmembrane region" description="Helical" evidence="13">
    <location>
        <begin position="174"/>
        <end position="192"/>
    </location>
</feature>
<feature type="transmembrane region" description="Helical" evidence="13">
    <location>
        <begin position="81"/>
        <end position="97"/>
    </location>
</feature>
<evidence type="ECO:0000256" key="5">
    <source>
        <dbReference type="ARBA" id="ARBA00022714"/>
    </source>
</evidence>
<keyword evidence="8 13" id="KW-1133">Transmembrane helix</keyword>
<keyword evidence="5" id="KW-0001">2Fe-2S</keyword>
<feature type="domain" description="FAD-binding FR-type" evidence="14">
    <location>
        <begin position="222"/>
        <end position="321"/>
    </location>
</feature>
<dbReference type="Proteomes" id="UP001433638">
    <property type="component" value="Unassembled WGS sequence"/>
</dbReference>
<evidence type="ECO:0000256" key="7">
    <source>
        <dbReference type="ARBA" id="ARBA00022827"/>
    </source>
</evidence>
<dbReference type="RefSeq" id="WP_349585920.1">
    <property type="nucleotide sequence ID" value="NZ_JBEFLD010000003.1"/>
</dbReference>
<gene>
    <name evidence="15" type="ORF">ABNW52_07375</name>
</gene>
<dbReference type="InterPro" id="IPR017927">
    <property type="entry name" value="FAD-bd_FR_type"/>
</dbReference>
<accession>A0ABV1M2Q1</accession>
<dbReference type="InterPro" id="IPR013112">
    <property type="entry name" value="FAD-bd_8"/>
</dbReference>
<evidence type="ECO:0000256" key="12">
    <source>
        <dbReference type="ARBA" id="ARBA00023136"/>
    </source>
</evidence>
<evidence type="ECO:0000256" key="6">
    <source>
        <dbReference type="ARBA" id="ARBA00022723"/>
    </source>
</evidence>
<dbReference type="EMBL" id="JBEFLD010000003">
    <property type="protein sequence ID" value="MEQ6290433.1"/>
    <property type="molecule type" value="Genomic_DNA"/>
</dbReference>
<feature type="transmembrane region" description="Helical" evidence="13">
    <location>
        <begin position="39"/>
        <end position="60"/>
    </location>
</feature>
<keyword evidence="3" id="KW-0285">Flavoprotein</keyword>
<dbReference type="PRINTS" id="PR00409">
    <property type="entry name" value="PHDIOXRDTASE"/>
</dbReference>
<dbReference type="PROSITE" id="PS51384">
    <property type="entry name" value="FAD_FR"/>
    <property type="match status" value="1"/>
</dbReference>
<feature type="transmembrane region" description="Helical" evidence="13">
    <location>
        <begin position="198"/>
        <end position="216"/>
    </location>
</feature>
<dbReference type="InterPro" id="IPR050415">
    <property type="entry name" value="MRET"/>
</dbReference>
<keyword evidence="7" id="KW-0274">FAD</keyword>
<evidence type="ECO:0000256" key="11">
    <source>
        <dbReference type="ARBA" id="ARBA00023014"/>
    </source>
</evidence>
<evidence type="ECO:0000313" key="15">
    <source>
        <dbReference type="EMBL" id="MEQ6290433.1"/>
    </source>
</evidence>
<evidence type="ECO:0000256" key="4">
    <source>
        <dbReference type="ARBA" id="ARBA00022692"/>
    </source>
</evidence>
<evidence type="ECO:0000313" key="16">
    <source>
        <dbReference type="Proteomes" id="UP001433638"/>
    </source>
</evidence>
<evidence type="ECO:0000256" key="9">
    <source>
        <dbReference type="ARBA" id="ARBA00023002"/>
    </source>
</evidence>
<name>A0ABV1M2Q1_9NEIS</name>
<keyword evidence="16" id="KW-1185">Reference proteome</keyword>
<reference evidence="15" key="1">
    <citation type="submission" date="2024-06" db="EMBL/GenBank/DDBJ databases">
        <title>Genome sequence of Vogesella sp. MAHUQ-64.</title>
        <authorList>
            <person name="Huq M.A."/>
        </authorList>
    </citation>
    <scope>NUCLEOTIDE SEQUENCE</scope>
    <source>
        <strain evidence="15">MAHUQ-64</strain>
    </source>
</reference>
<sequence>MRKITWFFWGTLALVSLLWLASNPATLGGQPNFIAWRNVLIQYSGVLGMTVMSVAMLLAMRPTRLEGRLGGLDKMYRLHKWLGIAGLVLSLSHWLLAKGPKWLSALGLLSGGRPRRAPLHLVDGSLQQLFMQLRHTAESLGEWAFYAAAALMVVALIKLVPYRRFAQLHRLLPLAYLVLVFHAVVLLQFGNWATPTGWLLAMLMAAGSVSAILSLARRHRGQPRTAGRISAVSYQPELKVLAVDLQLEQAWPGHQAGQFAFVTFNPQEGAHPFTLASAWQGDGHVRLLIKALGDYTRTLPHKLAAGDAVQLEGPYGRFTFDSAGPRQIWISGGIGVTPFVARMQALAARPAGQQIDFFHASSDYDADIMARLAADARAAGVDLHLLCQPHDGRLDVERLTRTVPDWREADIWFCGPVDFGQQLRDRLLALGLPAARFHQELFQMR</sequence>
<comment type="subcellular location">
    <subcellularLocation>
        <location evidence="2">Membrane</location>
        <topology evidence="2">Multi-pass membrane protein</topology>
    </subcellularLocation>
</comment>
<evidence type="ECO:0000256" key="3">
    <source>
        <dbReference type="ARBA" id="ARBA00022630"/>
    </source>
</evidence>
<keyword evidence="9" id="KW-0560">Oxidoreductase</keyword>
<dbReference type="PANTHER" id="PTHR47354">
    <property type="entry name" value="NADH OXIDOREDUCTASE HCR"/>
    <property type="match status" value="1"/>
</dbReference>
<evidence type="ECO:0000256" key="13">
    <source>
        <dbReference type="SAM" id="Phobius"/>
    </source>
</evidence>
<protein>
    <submittedName>
        <fullName evidence="15">Ferric reductase-like transmembrane domain-containing protein</fullName>
    </submittedName>
</protein>
<keyword evidence="6" id="KW-0479">Metal-binding</keyword>
<keyword evidence="11" id="KW-0411">Iron-sulfur</keyword>
<dbReference type="Pfam" id="PF01794">
    <property type="entry name" value="Ferric_reduct"/>
    <property type="match status" value="1"/>
</dbReference>
<dbReference type="InterPro" id="IPR039261">
    <property type="entry name" value="FNR_nucleotide-bd"/>
</dbReference>
<evidence type="ECO:0000259" key="14">
    <source>
        <dbReference type="PROSITE" id="PS51384"/>
    </source>
</evidence>
<comment type="caution">
    <text evidence="15">The sequence shown here is derived from an EMBL/GenBank/DDBJ whole genome shotgun (WGS) entry which is preliminary data.</text>
</comment>
<evidence type="ECO:0000256" key="1">
    <source>
        <dbReference type="ARBA" id="ARBA00001974"/>
    </source>
</evidence>
<dbReference type="CDD" id="cd06198">
    <property type="entry name" value="FNR_like_3"/>
    <property type="match status" value="1"/>
</dbReference>
<keyword evidence="12 13" id="KW-0472">Membrane</keyword>
<keyword evidence="4 13" id="KW-0812">Transmembrane</keyword>
<dbReference type="InterPro" id="IPR013130">
    <property type="entry name" value="Fe3_Rdtase_TM_dom"/>
</dbReference>
<dbReference type="PANTHER" id="PTHR47354:SF8">
    <property type="entry name" value="1,2-PHENYLACETYL-COA EPOXIDASE, SUBUNIT E"/>
    <property type="match status" value="1"/>
</dbReference>
<feature type="transmembrane region" description="Helical" evidence="13">
    <location>
        <begin position="143"/>
        <end position="162"/>
    </location>
</feature>